<feature type="transmembrane region" description="Helical" evidence="1">
    <location>
        <begin position="20"/>
        <end position="37"/>
    </location>
</feature>
<comment type="caution">
    <text evidence="2">The sequence shown here is derived from an EMBL/GenBank/DDBJ whole genome shotgun (WGS) entry which is preliminary data.</text>
</comment>
<evidence type="ECO:0000313" key="3">
    <source>
        <dbReference type="Proteomes" id="UP001323405"/>
    </source>
</evidence>
<dbReference type="GeneID" id="87903738"/>
<keyword evidence="1" id="KW-0812">Transmembrane</keyword>
<accession>A0ABR0GD01</accession>
<keyword evidence="1" id="KW-0472">Membrane</keyword>
<evidence type="ECO:0000313" key="2">
    <source>
        <dbReference type="EMBL" id="KAK4653630.1"/>
    </source>
</evidence>
<dbReference type="Proteomes" id="UP001323405">
    <property type="component" value="Unassembled WGS sequence"/>
</dbReference>
<sequence>MGPFQTDIYWALADRDSGRSVSSLFLPIFFLLFSTYFPNPIQNVTTATDDQQLCTHICRDF</sequence>
<proteinExistence type="predicted"/>
<dbReference type="RefSeq" id="XP_062742605.1">
    <property type="nucleotide sequence ID" value="XM_062883988.1"/>
</dbReference>
<organism evidence="2 3">
    <name type="scientific">Podospora pseudocomata</name>
    <dbReference type="NCBI Taxonomy" id="2093779"/>
    <lineage>
        <taxon>Eukaryota</taxon>
        <taxon>Fungi</taxon>
        <taxon>Dikarya</taxon>
        <taxon>Ascomycota</taxon>
        <taxon>Pezizomycotina</taxon>
        <taxon>Sordariomycetes</taxon>
        <taxon>Sordariomycetidae</taxon>
        <taxon>Sordariales</taxon>
        <taxon>Podosporaceae</taxon>
        <taxon>Podospora</taxon>
    </lineage>
</organism>
<gene>
    <name evidence="2" type="ORF">QC762_0085610</name>
</gene>
<protein>
    <submittedName>
        <fullName evidence="2">Uncharacterized protein</fullName>
    </submittedName>
</protein>
<keyword evidence="1" id="KW-1133">Transmembrane helix</keyword>
<name>A0ABR0GD01_9PEZI</name>
<reference evidence="2 3" key="1">
    <citation type="journal article" date="2023" name="bioRxiv">
        <title>High-quality genome assemblies of four members of thePodospora anserinaspecies complex.</title>
        <authorList>
            <person name="Ament-Velasquez S.L."/>
            <person name="Vogan A.A."/>
            <person name="Wallerman O."/>
            <person name="Hartmann F."/>
            <person name="Gautier V."/>
            <person name="Silar P."/>
            <person name="Giraud T."/>
            <person name="Johannesson H."/>
        </authorList>
    </citation>
    <scope>NUCLEOTIDE SEQUENCE [LARGE SCALE GENOMIC DNA]</scope>
    <source>
        <strain evidence="2 3">CBS 415.72m</strain>
    </source>
</reference>
<keyword evidence="3" id="KW-1185">Reference proteome</keyword>
<evidence type="ECO:0000256" key="1">
    <source>
        <dbReference type="SAM" id="Phobius"/>
    </source>
</evidence>
<dbReference type="EMBL" id="JAFFHA010000007">
    <property type="protein sequence ID" value="KAK4653630.1"/>
    <property type="molecule type" value="Genomic_DNA"/>
</dbReference>